<dbReference type="Proteomes" id="UP001501303">
    <property type="component" value="Unassembled WGS sequence"/>
</dbReference>
<comment type="caution">
    <text evidence="1">The sequence shown here is derived from an EMBL/GenBank/DDBJ whole genome shotgun (WGS) entry which is preliminary data.</text>
</comment>
<protein>
    <submittedName>
        <fullName evidence="1">Uncharacterized protein</fullName>
    </submittedName>
</protein>
<reference evidence="1 2" key="1">
    <citation type="journal article" date="2019" name="Int. J. Syst. Evol. Microbiol.">
        <title>The Global Catalogue of Microorganisms (GCM) 10K type strain sequencing project: providing services to taxonomists for standard genome sequencing and annotation.</title>
        <authorList>
            <consortium name="The Broad Institute Genomics Platform"/>
            <consortium name="The Broad Institute Genome Sequencing Center for Infectious Disease"/>
            <person name="Wu L."/>
            <person name="Ma J."/>
        </authorList>
    </citation>
    <scope>NUCLEOTIDE SEQUENCE [LARGE SCALE GENOMIC DNA]</scope>
    <source>
        <strain evidence="1 2">JCM 13581</strain>
    </source>
</reference>
<sequence>MSRPAAEGGIAGADHPADPVRDAVTVPLAGGEVTVEPARAVVARLRSRGLVVAVADGDRASGGGGPALALALDERSHLLAADGALLGGQLVTAEGIELVAGDGRSRAAVTGLAVDLADGTVTALTGGGGTVVLGTFGRDGSLLVTPEGAVSLGGTVALSTAGAGAVNSAVGRELFSAGEKLGRLAVRAEVVLDESVSGALRVPPEAPPAASGPGPLS</sequence>
<proteinExistence type="predicted"/>
<organism evidence="1 2">
    <name type="scientific">Streptomyces sodiiphilus</name>
    <dbReference type="NCBI Taxonomy" id="226217"/>
    <lineage>
        <taxon>Bacteria</taxon>
        <taxon>Bacillati</taxon>
        <taxon>Actinomycetota</taxon>
        <taxon>Actinomycetes</taxon>
        <taxon>Kitasatosporales</taxon>
        <taxon>Streptomycetaceae</taxon>
        <taxon>Streptomyces</taxon>
    </lineage>
</organism>
<evidence type="ECO:0000313" key="2">
    <source>
        <dbReference type="Proteomes" id="UP001501303"/>
    </source>
</evidence>
<dbReference type="RefSeq" id="WP_344266241.1">
    <property type="nucleotide sequence ID" value="NZ_BAAAMJ010000076.1"/>
</dbReference>
<dbReference type="EMBL" id="BAAAMJ010000076">
    <property type="protein sequence ID" value="GAA1933945.1"/>
    <property type="molecule type" value="Genomic_DNA"/>
</dbReference>
<evidence type="ECO:0000313" key="1">
    <source>
        <dbReference type="EMBL" id="GAA1933945.1"/>
    </source>
</evidence>
<keyword evidence="2" id="KW-1185">Reference proteome</keyword>
<gene>
    <name evidence="1" type="ORF">GCM10009716_46340</name>
</gene>
<accession>A0ABN2PVT4</accession>
<name>A0ABN2PVT4_9ACTN</name>